<protein>
    <recommendedName>
        <fullName evidence="7">NAC domain-containing protein</fullName>
    </recommendedName>
</protein>
<dbReference type="GO" id="GO:0005634">
    <property type="term" value="C:nucleus"/>
    <property type="evidence" value="ECO:0007669"/>
    <property type="project" value="UniProtKB-SubCell"/>
</dbReference>
<comment type="caution">
    <text evidence="8">The sequence shown here is derived from an EMBL/GenBank/DDBJ whole genome shotgun (WGS) entry which is preliminary data.</text>
</comment>
<dbReference type="InterPro" id="IPR003441">
    <property type="entry name" value="NAC-dom"/>
</dbReference>
<reference evidence="8" key="1">
    <citation type="submission" date="2020-06" db="EMBL/GenBank/DDBJ databases">
        <title>WGS assembly of Ceratodon purpureus strain R40.</title>
        <authorList>
            <person name="Carey S.B."/>
            <person name="Jenkins J."/>
            <person name="Shu S."/>
            <person name="Lovell J.T."/>
            <person name="Sreedasyam A."/>
            <person name="Maumus F."/>
            <person name="Tiley G.P."/>
            <person name="Fernandez-Pozo N."/>
            <person name="Barry K."/>
            <person name="Chen C."/>
            <person name="Wang M."/>
            <person name="Lipzen A."/>
            <person name="Daum C."/>
            <person name="Saski C.A."/>
            <person name="Payton A.C."/>
            <person name="Mcbreen J.C."/>
            <person name="Conrad R.E."/>
            <person name="Kollar L.M."/>
            <person name="Olsson S."/>
            <person name="Huttunen S."/>
            <person name="Landis J.B."/>
            <person name="Wickett N.J."/>
            <person name="Johnson M.G."/>
            <person name="Rensing S.A."/>
            <person name="Grimwood J."/>
            <person name="Schmutz J."/>
            <person name="Mcdaniel S.F."/>
        </authorList>
    </citation>
    <scope>NUCLEOTIDE SEQUENCE</scope>
    <source>
        <strain evidence="8">R40</strain>
    </source>
</reference>
<dbReference type="AlphaFoldDB" id="A0A8T0I6A7"/>
<dbReference type="GO" id="GO:0006355">
    <property type="term" value="P:regulation of DNA-templated transcription"/>
    <property type="evidence" value="ECO:0007669"/>
    <property type="project" value="InterPro"/>
</dbReference>
<keyword evidence="5" id="KW-0539">Nucleus</keyword>
<dbReference type="FunFam" id="2.170.150.80:FF:000004">
    <property type="entry name" value="NAC transcription factor"/>
    <property type="match status" value="1"/>
</dbReference>
<dbReference type="PROSITE" id="PS51005">
    <property type="entry name" value="NAC"/>
    <property type="match status" value="1"/>
</dbReference>
<keyword evidence="3" id="KW-0238">DNA-binding</keyword>
<evidence type="ECO:0000313" key="9">
    <source>
        <dbReference type="Proteomes" id="UP000822688"/>
    </source>
</evidence>
<dbReference type="SUPFAM" id="SSF101941">
    <property type="entry name" value="NAC domain"/>
    <property type="match status" value="1"/>
</dbReference>
<dbReference type="InterPro" id="IPR036093">
    <property type="entry name" value="NAC_dom_sf"/>
</dbReference>
<evidence type="ECO:0000256" key="4">
    <source>
        <dbReference type="ARBA" id="ARBA00023163"/>
    </source>
</evidence>
<organism evidence="8 9">
    <name type="scientific">Ceratodon purpureus</name>
    <name type="common">Fire moss</name>
    <name type="synonym">Dicranum purpureum</name>
    <dbReference type="NCBI Taxonomy" id="3225"/>
    <lineage>
        <taxon>Eukaryota</taxon>
        <taxon>Viridiplantae</taxon>
        <taxon>Streptophyta</taxon>
        <taxon>Embryophyta</taxon>
        <taxon>Bryophyta</taxon>
        <taxon>Bryophytina</taxon>
        <taxon>Bryopsida</taxon>
        <taxon>Dicranidae</taxon>
        <taxon>Pseudoditrichales</taxon>
        <taxon>Ditrichaceae</taxon>
        <taxon>Ceratodon</taxon>
    </lineage>
</organism>
<evidence type="ECO:0000256" key="6">
    <source>
        <dbReference type="SAM" id="MobiDB-lite"/>
    </source>
</evidence>
<evidence type="ECO:0000256" key="5">
    <source>
        <dbReference type="ARBA" id="ARBA00023242"/>
    </source>
</evidence>
<comment type="subcellular location">
    <subcellularLocation>
        <location evidence="1">Nucleus</location>
    </subcellularLocation>
</comment>
<feature type="compositionally biased region" description="Basic and acidic residues" evidence="6">
    <location>
        <begin position="234"/>
        <end position="244"/>
    </location>
</feature>
<evidence type="ECO:0000256" key="2">
    <source>
        <dbReference type="ARBA" id="ARBA00023015"/>
    </source>
</evidence>
<dbReference type="Proteomes" id="UP000822688">
    <property type="component" value="Chromosome 4"/>
</dbReference>
<sequence length="436" mass="48362">MVMNTASSSGSIVAQLQLPPGFRFHPTDEELVLHYLCRKAEAQVFAIPVIAEIDLYKFDPWDLPGQAIFGEREWYFFSPRDRKYPNGARPNRAAASGYWKATGTDKPIHTTVGGIRKIGVKKALVFYKGRAPKGVKTNWIMHEYRLAEGVCASVQCHRKGSLRLDDWVLCRIYKKSSKAQRVGKERESPSYVEEVLASLPEIPEDQDLSRLGSFQSIPEPEQQFVDSLLTGEKNSNERANHPVEEEPAPPPLPGRRSSHFGMHSQQQHIPAAAATGSQSFSFGKLPVGPNWKMGRPVDDVYDGHQQFDKYMTGQMLELGFCPSQRPTTLSLRPAFESAITPVDNELISPRPISYSDLGKPDEEVQSTLRLSSPIAPFPGPSNVDSGYESVFSFNYDQPRSTINALLPVSMDYGGPNTDLGFSGVLRGKANDGYNPA</sequence>
<dbReference type="Pfam" id="PF02365">
    <property type="entry name" value="NAM"/>
    <property type="match status" value="1"/>
</dbReference>
<dbReference type="GO" id="GO:0003677">
    <property type="term" value="F:DNA binding"/>
    <property type="evidence" value="ECO:0007669"/>
    <property type="project" value="UniProtKB-KW"/>
</dbReference>
<dbReference type="PANTHER" id="PTHR31744">
    <property type="entry name" value="PROTEIN CUP-SHAPED COTYLEDON 2-RELATED"/>
    <property type="match status" value="1"/>
</dbReference>
<evidence type="ECO:0000256" key="1">
    <source>
        <dbReference type="ARBA" id="ARBA00004123"/>
    </source>
</evidence>
<keyword evidence="4" id="KW-0804">Transcription</keyword>
<keyword evidence="2" id="KW-0805">Transcription regulation</keyword>
<name>A0A8T0I6A7_CERPU</name>
<proteinExistence type="predicted"/>
<evidence type="ECO:0000313" key="8">
    <source>
        <dbReference type="EMBL" id="KAG0579014.1"/>
    </source>
</evidence>
<feature type="domain" description="NAC" evidence="7">
    <location>
        <begin position="18"/>
        <end position="175"/>
    </location>
</feature>
<dbReference type="PANTHER" id="PTHR31744:SF233">
    <property type="entry name" value="NAC DOMAIN-CONTAINING PROTEIN 72-LIKE"/>
    <property type="match status" value="1"/>
</dbReference>
<feature type="region of interest" description="Disordered" evidence="6">
    <location>
        <begin position="234"/>
        <end position="260"/>
    </location>
</feature>
<evidence type="ECO:0000259" key="7">
    <source>
        <dbReference type="PROSITE" id="PS51005"/>
    </source>
</evidence>
<keyword evidence="9" id="KW-1185">Reference proteome</keyword>
<dbReference type="Gene3D" id="2.170.150.80">
    <property type="entry name" value="NAC domain"/>
    <property type="match status" value="1"/>
</dbReference>
<evidence type="ECO:0000256" key="3">
    <source>
        <dbReference type="ARBA" id="ARBA00023125"/>
    </source>
</evidence>
<accession>A0A8T0I6A7</accession>
<dbReference type="EMBL" id="CM026424">
    <property type="protein sequence ID" value="KAG0579014.1"/>
    <property type="molecule type" value="Genomic_DNA"/>
</dbReference>
<gene>
    <name evidence="8" type="ORF">KC19_4G066100</name>
</gene>